<dbReference type="InterPro" id="IPR020043">
    <property type="entry name" value="Deacetylase_Atu3266-like"/>
</dbReference>
<reference evidence="1" key="1">
    <citation type="submission" date="2018-05" db="EMBL/GenBank/DDBJ databases">
        <authorList>
            <person name="Lanie J.A."/>
            <person name="Ng W.-L."/>
            <person name="Kazmierczak K.M."/>
            <person name="Andrzejewski T.M."/>
            <person name="Davidsen T.M."/>
            <person name="Wayne K.J."/>
            <person name="Tettelin H."/>
            <person name="Glass J.I."/>
            <person name="Rusch D."/>
            <person name="Podicherti R."/>
            <person name="Tsui H.-C.T."/>
            <person name="Winkler M.E."/>
        </authorList>
    </citation>
    <scope>NUCLEOTIDE SEQUENCE</scope>
</reference>
<dbReference type="EMBL" id="UINC01020657">
    <property type="protein sequence ID" value="SVA86536.1"/>
    <property type="molecule type" value="Genomic_DNA"/>
</dbReference>
<dbReference type="InterPro" id="IPR011059">
    <property type="entry name" value="Metal-dep_hydrolase_composite"/>
</dbReference>
<dbReference type="Gene3D" id="2.30.40.10">
    <property type="entry name" value="Urease, subunit C, domain 1"/>
    <property type="match status" value="1"/>
</dbReference>
<dbReference type="PANTHER" id="PTHR42717">
    <property type="entry name" value="DIHYDROOROTASE-RELATED"/>
    <property type="match status" value="1"/>
</dbReference>
<accession>A0A381ZB83</accession>
<dbReference type="Gene3D" id="3.20.20.140">
    <property type="entry name" value="Metal-dependent hydrolases"/>
    <property type="match status" value="1"/>
</dbReference>
<dbReference type="PANTHER" id="PTHR42717:SF1">
    <property type="entry name" value="IMIDAZOLONEPROPIONASE AND RELATED AMIDOHYDROLASES"/>
    <property type="match status" value="1"/>
</dbReference>
<proteinExistence type="predicted"/>
<feature type="non-terminal residue" evidence="1">
    <location>
        <position position="122"/>
    </location>
</feature>
<sequence>MYDLLLKNARLLDPGSGHDATGDIAFAEGRVAALAQSIAESEAAEIRDVAGLIVTPGLIDLHTHVYWGGTSIGIEPDDYALKSGTTTLVDAGTAGPANYRGFLEHVIEPAVPRILAFLNIAF</sequence>
<protein>
    <recommendedName>
        <fullName evidence="2">Amidohydrolase/deacetylase family metallohydrolase</fullName>
    </recommendedName>
</protein>
<dbReference type="GO" id="GO:0016810">
    <property type="term" value="F:hydrolase activity, acting on carbon-nitrogen (but not peptide) bonds"/>
    <property type="evidence" value="ECO:0007669"/>
    <property type="project" value="InterPro"/>
</dbReference>
<evidence type="ECO:0008006" key="2">
    <source>
        <dbReference type="Google" id="ProtNLM"/>
    </source>
</evidence>
<dbReference type="GO" id="GO:0019213">
    <property type="term" value="F:deacetylase activity"/>
    <property type="evidence" value="ECO:0007669"/>
    <property type="project" value="InterPro"/>
</dbReference>
<dbReference type="SUPFAM" id="SSF51338">
    <property type="entry name" value="Composite domain of metallo-dependent hydrolases"/>
    <property type="match status" value="1"/>
</dbReference>
<dbReference type="AlphaFoldDB" id="A0A381ZB83"/>
<name>A0A381ZB83_9ZZZZ</name>
<gene>
    <name evidence="1" type="ORF">METZ01_LOCUS139390</name>
</gene>
<organism evidence="1">
    <name type="scientific">marine metagenome</name>
    <dbReference type="NCBI Taxonomy" id="408172"/>
    <lineage>
        <taxon>unclassified sequences</taxon>
        <taxon>metagenomes</taxon>
        <taxon>ecological metagenomes</taxon>
    </lineage>
</organism>
<evidence type="ECO:0000313" key="1">
    <source>
        <dbReference type="EMBL" id="SVA86536.1"/>
    </source>
</evidence>